<reference evidence="1" key="2">
    <citation type="journal article" date="2020" name="Nat. Commun.">
        <title>Large-scale genome sequencing of mycorrhizal fungi provides insights into the early evolution of symbiotic traits.</title>
        <authorList>
            <person name="Miyauchi S."/>
            <person name="Kiss E."/>
            <person name="Kuo A."/>
            <person name="Drula E."/>
            <person name="Kohler A."/>
            <person name="Sanchez-Garcia M."/>
            <person name="Morin E."/>
            <person name="Andreopoulos B."/>
            <person name="Barry K.W."/>
            <person name="Bonito G."/>
            <person name="Buee M."/>
            <person name="Carver A."/>
            <person name="Chen C."/>
            <person name="Cichocki N."/>
            <person name="Clum A."/>
            <person name="Culley D."/>
            <person name="Crous P.W."/>
            <person name="Fauchery L."/>
            <person name="Girlanda M."/>
            <person name="Hayes R.D."/>
            <person name="Keri Z."/>
            <person name="LaButti K."/>
            <person name="Lipzen A."/>
            <person name="Lombard V."/>
            <person name="Magnuson J."/>
            <person name="Maillard F."/>
            <person name="Murat C."/>
            <person name="Nolan M."/>
            <person name="Ohm R.A."/>
            <person name="Pangilinan J."/>
            <person name="Pereira M.F."/>
            <person name="Perotto S."/>
            <person name="Peter M."/>
            <person name="Pfister S."/>
            <person name="Riley R."/>
            <person name="Sitrit Y."/>
            <person name="Stielow J.B."/>
            <person name="Szollosi G."/>
            <person name="Zifcakova L."/>
            <person name="Stursova M."/>
            <person name="Spatafora J.W."/>
            <person name="Tedersoo L."/>
            <person name="Vaario L.M."/>
            <person name="Yamada A."/>
            <person name="Yan M."/>
            <person name="Wang P."/>
            <person name="Xu J."/>
            <person name="Bruns T."/>
            <person name="Baldrian P."/>
            <person name="Vilgalys R."/>
            <person name="Dunand C."/>
            <person name="Henrissat B."/>
            <person name="Grigoriev I.V."/>
            <person name="Hibbett D."/>
            <person name="Nagy L.G."/>
            <person name="Martin F.M."/>
        </authorList>
    </citation>
    <scope>NUCLEOTIDE SEQUENCE</scope>
    <source>
        <strain evidence="1">P2</strain>
    </source>
</reference>
<comment type="caution">
    <text evidence="1">The sequence shown here is derived from an EMBL/GenBank/DDBJ whole genome shotgun (WGS) entry which is preliminary data.</text>
</comment>
<protein>
    <submittedName>
        <fullName evidence="1">Uncharacterized protein</fullName>
    </submittedName>
</protein>
<accession>A0ACB6YYM9</accession>
<proteinExistence type="predicted"/>
<name>A0ACB6YYM9_THEGA</name>
<evidence type="ECO:0000313" key="2">
    <source>
        <dbReference type="Proteomes" id="UP000886501"/>
    </source>
</evidence>
<reference evidence="1" key="1">
    <citation type="submission" date="2019-10" db="EMBL/GenBank/DDBJ databases">
        <authorList>
            <consortium name="DOE Joint Genome Institute"/>
            <person name="Kuo A."/>
            <person name="Miyauchi S."/>
            <person name="Kiss E."/>
            <person name="Drula E."/>
            <person name="Kohler A."/>
            <person name="Sanchez-Garcia M."/>
            <person name="Andreopoulos B."/>
            <person name="Barry K.W."/>
            <person name="Bonito G."/>
            <person name="Buee M."/>
            <person name="Carver A."/>
            <person name="Chen C."/>
            <person name="Cichocki N."/>
            <person name="Clum A."/>
            <person name="Culley D."/>
            <person name="Crous P.W."/>
            <person name="Fauchery L."/>
            <person name="Girlanda M."/>
            <person name="Hayes R."/>
            <person name="Keri Z."/>
            <person name="Labutti K."/>
            <person name="Lipzen A."/>
            <person name="Lombard V."/>
            <person name="Magnuson J."/>
            <person name="Maillard F."/>
            <person name="Morin E."/>
            <person name="Murat C."/>
            <person name="Nolan M."/>
            <person name="Ohm R."/>
            <person name="Pangilinan J."/>
            <person name="Pereira M."/>
            <person name="Perotto S."/>
            <person name="Peter M."/>
            <person name="Riley R."/>
            <person name="Sitrit Y."/>
            <person name="Stielow B."/>
            <person name="Szollosi G."/>
            <person name="Zifcakova L."/>
            <person name="Stursova M."/>
            <person name="Spatafora J.W."/>
            <person name="Tedersoo L."/>
            <person name="Vaario L.-M."/>
            <person name="Yamada A."/>
            <person name="Yan M."/>
            <person name="Wang P."/>
            <person name="Xu J."/>
            <person name="Bruns T."/>
            <person name="Baldrian P."/>
            <person name="Vilgalys R."/>
            <person name="Henrissat B."/>
            <person name="Grigoriev I.V."/>
            <person name="Hibbett D."/>
            <person name="Nagy L.G."/>
            <person name="Martin F.M."/>
        </authorList>
    </citation>
    <scope>NUCLEOTIDE SEQUENCE</scope>
    <source>
        <strain evidence="1">P2</strain>
    </source>
</reference>
<keyword evidence="2" id="KW-1185">Reference proteome</keyword>
<organism evidence="1 2">
    <name type="scientific">Thelephora ganbajun</name>
    <name type="common">Ganba fungus</name>
    <dbReference type="NCBI Taxonomy" id="370292"/>
    <lineage>
        <taxon>Eukaryota</taxon>
        <taxon>Fungi</taxon>
        <taxon>Dikarya</taxon>
        <taxon>Basidiomycota</taxon>
        <taxon>Agaricomycotina</taxon>
        <taxon>Agaricomycetes</taxon>
        <taxon>Thelephorales</taxon>
        <taxon>Thelephoraceae</taxon>
        <taxon>Thelephora</taxon>
    </lineage>
</organism>
<dbReference type="Proteomes" id="UP000886501">
    <property type="component" value="Unassembled WGS sequence"/>
</dbReference>
<sequence length="103" mass="11421">MVIYEVLSGKVPFYRSKVPIVVRRVMEGLRPERPQGEEGELFTDGIWELVELCWKHQPGDRASAEDVVRYLEGAPSLPHPSSNIGVDSKADPDDQSDPTLSGS</sequence>
<dbReference type="EMBL" id="MU118438">
    <property type="protein sequence ID" value="KAF9642516.1"/>
    <property type="molecule type" value="Genomic_DNA"/>
</dbReference>
<gene>
    <name evidence="1" type="ORF">BDM02DRAFT_3124488</name>
</gene>
<evidence type="ECO:0000313" key="1">
    <source>
        <dbReference type="EMBL" id="KAF9642516.1"/>
    </source>
</evidence>